<organism evidence="2 3">
    <name type="scientific">Fusarium oxysporum f. sp. lycopersici (strain 4287 / CBS 123668 / FGSC 9935 / NRRL 34936)</name>
    <name type="common">Fusarium vascular wilt of tomato</name>
    <dbReference type="NCBI Taxonomy" id="426428"/>
    <lineage>
        <taxon>Eukaryota</taxon>
        <taxon>Fungi</taxon>
        <taxon>Dikarya</taxon>
        <taxon>Ascomycota</taxon>
        <taxon>Pezizomycotina</taxon>
        <taxon>Sordariomycetes</taxon>
        <taxon>Hypocreomycetidae</taxon>
        <taxon>Hypocreales</taxon>
        <taxon>Nectriaceae</taxon>
        <taxon>Fusarium</taxon>
        <taxon>Fusarium oxysporum species complex</taxon>
    </lineage>
</organism>
<reference evidence="2" key="2">
    <citation type="journal article" date="2010" name="Nature">
        <title>Comparative genomics reveals mobile pathogenicity chromosomes in Fusarium.</title>
        <authorList>
            <person name="Ma L.J."/>
            <person name="van der Does H.C."/>
            <person name="Borkovich K.A."/>
            <person name="Coleman J.J."/>
            <person name="Daboussi M.J."/>
            <person name="Di Pietro A."/>
            <person name="Dufresne M."/>
            <person name="Freitag M."/>
            <person name="Grabherr M."/>
            <person name="Henrissat B."/>
            <person name="Houterman P.M."/>
            <person name="Kang S."/>
            <person name="Shim W.B."/>
            <person name="Woloshuk C."/>
            <person name="Xie X."/>
            <person name="Xu J.R."/>
            <person name="Antoniw J."/>
            <person name="Baker S.E."/>
            <person name="Bluhm B.H."/>
            <person name="Breakspear A."/>
            <person name="Brown D.W."/>
            <person name="Butchko R.A."/>
            <person name="Chapman S."/>
            <person name="Coulson R."/>
            <person name="Coutinho P.M."/>
            <person name="Danchin E.G."/>
            <person name="Diener A."/>
            <person name="Gale L.R."/>
            <person name="Gardiner D.M."/>
            <person name="Goff S."/>
            <person name="Hammond-Kosack K.E."/>
            <person name="Hilburn K."/>
            <person name="Hua-Van A."/>
            <person name="Jonkers W."/>
            <person name="Kazan K."/>
            <person name="Kodira C.D."/>
            <person name="Koehrsen M."/>
            <person name="Kumar L."/>
            <person name="Lee Y.H."/>
            <person name="Li L."/>
            <person name="Manners J.M."/>
            <person name="Miranda-Saavedra D."/>
            <person name="Mukherjee M."/>
            <person name="Park G."/>
            <person name="Park J."/>
            <person name="Park S.Y."/>
            <person name="Proctor R.H."/>
            <person name="Regev A."/>
            <person name="Ruiz-Roldan M.C."/>
            <person name="Sain D."/>
            <person name="Sakthikumar S."/>
            <person name="Sykes S."/>
            <person name="Schwartz D.C."/>
            <person name="Turgeon B.G."/>
            <person name="Wapinski I."/>
            <person name="Yoder O."/>
            <person name="Young S."/>
            <person name="Zeng Q."/>
            <person name="Zhou S."/>
            <person name="Galagan J."/>
            <person name="Cuomo C.A."/>
            <person name="Kistler H.C."/>
            <person name="Rep M."/>
        </authorList>
    </citation>
    <scope>NUCLEOTIDE SEQUENCE [LARGE SCALE GENOMIC DNA]</scope>
    <source>
        <strain evidence="2">4287</strain>
    </source>
</reference>
<proteinExistence type="predicted"/>
<dbReference type="EMBL" id="DS231698">
    <property type="protein sequence ID" value="KNA99882.1"/>
    <property type="molecule type" value="Genomic_DNA"/>
</dbReference>
<dbReference type="KEGG" id="fox:FOXG_18607"/>
<dbReference type="RefSeq" id="XP_018237928.1">
    <property type="nucleotide sequence ID" value="XM_018398740.1"/>
</dbReference>
<accession>A0A0J9ULV6</accession>
<dbReference type="Proteomes" id="UP000009097">
    <property type="component" value="Unassembled WGS sequence"/>
</dbReference>
<protein>
    <submittedName>
        <fullName evidence="2">Uncharacterized protein</fullName>
    </submittedName>
</protein>
<evidence type="ECO:0000256" key="1">
    <source>
        <dbReference type="SAM" id="MobiDB-lite"/>
    </source>
</evidence>
<reference evidence="2" key="1">
    <citation type="submission" date="2007-04" db="EMBL/GenBank/DDBJ databases">
        <authorList>
            <consortium name="The Broad Institute Genome Sequencing Platform"/>
            <person name="Birren B."/>
            <person name="Lander E."/>
            <person name="Galagan J."/>
            <person name="Nusbaum C."/>
            <person name="Devon K."/>
            <person name="Ma L.-J."/>
            <person name="Jaffe D."/>
            <person name="Butler J."/>
            <person name="Alvarez P."/>
            <person name="Gnerre S."/>
            <person name="Grabherr M."/>
            <person name="Kleber M."/>
            <person name="Mauceli E."/>
            <person name="Brockman W."/>
            <person name="MacCallum I.A."/>
            <person name="Young S."/>
            <person name="LaButti K."/>
            <person name="DeCaprio D."/>
            <person name="Crawford M."/>
            <person name="Koehrsen M."/>
            <person name="Engels R."/>
            <person name="Montgomery P."/>
            <person name="Pearson M."/>
            <person name="Howarth C."/>
            <person name="Larson L."/>
            <person name="White J."/>
            <person name="O'Leary S."/>
            <person name="Kodira C."/>
            <person name="Zeng Q."/>
            <person name="Yandava C."/>
            <person name="Alvarado L."/>
            <person name="Kistler C."/>
            <person name="Shim W.-B."/>
            <person name="Kang S."/>
            <person name="Woloshuk C."/>
        </authorList>
    </citation>
    <scope>NUCLEOTIDE SEQUENCE</scope>
    <source>
        <strain evidence="2">4287</strain>
    </source>
</reference>
<feature type="compositionally biased region" description="Basic and acidic residues" evidence="1">
    <location>
        <begin position="137"/>
        <end position="160"/>
    </location>
</feature>
<feature type="region of interest" description="Disordered" evidence="1">
    <location>
        <begin position="134"/>
        <end position="160"/>
    </location>
</feature>
<dbReference type="RefSeq" id="XP_018237927.1">
    <property type="nucleotide sequence ID" value="XM_018398739.1"/>
</dbReference>
<dbReference type="AlphaFoldDB" id="A0A0J9ULV6"/>
<dbReference type="EMBL" id="DS231698">
    <property type="protein sequence ID" value="KNA99881.1"/>
    <property type="molecule type" value="Genomic_DNA"/>
</dbReference>
<sequence>MAKVERALVILHNAKVQSLDALRSRAALIAILVELQTSASEAKLLHEDTLVADSDLKRDSTSLNIEARLSLGLGKLKNLGPGDVVSLDEAGVVRVPAAAIRRVEVGQRCIGRDPAIEDDGASLACSGKNLRALAEGSGRDHGGQKSDECSGTHGERGNDI</sequence>
<evidence type="ECO:0000313" key="3">
    <source>
        <dbReference type="Proteomes" id="UP000009097"/>
    </source>
</evidence>
<evidence type="ECO:0000313" key="2">
    <source>
        <dbReference type="EMBL" id="KNA99882.1"/>
    </source>
</evidence>
<dbReference type="GeneID" id="28959313"/>
<gene>
    <name evidence="2" type="ORF">FOXG_18607</name>
</gene>
<dbReference type="VEuPathDB" id="FungiDB:FOXG_18607"/>
<name>A0A0J9ULV6_FUSO4</name>